<proteinExistence type="predicted"/>
<dbReference type="KEGG" id="ara:Arad_4092"/>
<sequence length="42" mass="4501">MSTDYTIVDGWESLSDAEAIKAAVNRHGKDGTTSVAWCTLEA</sequence>
<dbReference type="AlphaFoldDB" id="B9JB46"/>
<gene>
    <name evidence="1" type="ordered locus">Arad_4092</name>
</gene>
<dbReference type="Proteomes" id="UP000001600">
    <property type="component" value="Chromosome 1"/>
</dbReference>
<evidence type="ECO:0000313" key="2">
    <source>
        <dbReference type="Proteomes" id="UP000001600"/>
    </source>
</evidence>
<dbReference type="RefSeq" id="WP_012652504.1">
    <property type="nucleotide sequence ID" value="NC_011985.1"/>
</dbReference>
<accession>B9JB46</accession>
<protein>
    <submittedName>
        <fullName evidence="1">Uncharacterized protein</fullName>
    </submittedName>
</protein>
<organism evidence="1 2">
    <name type="scientific">Rhizobium rhizogenes (strain K84 / ATCC BAA-868)</name>
    <name type="common">Agrobacterium radiobacter</name>
    <dbReference type="NCBI Taxonomy" id="311403"/>
    <lineage>
        <taxon>Bacteria</taxon>
        <taxon>Pseudomonadati</taxon>
        <taxon>Pseudomonadota</taxon>
        <taxon>Alphaproteobacteria</taxon>
        <taxon>Hyphomicrobiales</taxon>
        <taxon>Rhizobiaceae</taxon>
        <taxon>Rhizobium/Agrobacterium group</taxon>
        <taxon>Rhizobium</taxon>
    </lineage>
</organism>
<dbReference type="EMBL" id="CP000628">
    <property type="protein sequence ID" value="ACM27880.1"/>
    <property type="molecule type" value="Genomic_DNA"/>
</dbReference>
<dbReference type="HOGENOM" id="CLU_3246198_0_0_5"/>
<evidence type="ECO:0000313" key="1">
    <source>
        <dbReference type="EMBL" id="ACM27880.1"/>
    </source>
</evidence>
<name>B9JB46_RHIR8</name>
<reference evidence="1 2" key="1">
    <citation type="journal article" date="2009" name="J. Bacteriol.">
        <title>Genome sequences of three Agrobacterium biovars help elucidate the evolution of multichromosome genomes in bacteria.</title>
        <authorList>
            <person name="Slater S.C."/>
            <person name="Goldman B.S."/>
            <person name="Goodner B."/>
            <person name="Setubal J.C."/>
            <person name="Farrand S.K."/>
            <person name="Nester E.W."/>
            <person name="Burr T.J."/>
            <person name="Banta L."/>
            <person name="Dickerman A.W."/>
            <person name="Paulsen I."/>
            <person name="Otten L."/>
            <person name="Suen G."/>
            <person name="Welch R."/>
            <person name="Almeida N.F."/>
            <person name="Arnold F."/>
            <person name="Burton O.T."/>
            <person name="Du Z."/>
            <person name="Ewing A."/>
            <person name="Godsy E."/>
            <person name="Heisel S."/>
            <person name="Houmiel K.L."/>
            <person name="Jhaveri J."/>
            <person name="Lu J."/>
            <person name="Miller N.M."/>
            <person name="Norton S."/>
            <person name="Chen Q."/>
            <person name="Phoolcharoen W."/>
            <person name="Ohlin V."/>
            <person name="Ondrusek D."/>
            <person name="Pride N."/>
            <person name="Stricklin S.L."/>
            <person name="Sun J."/>
            <person name="Wheeler C."/>
            <person name="Wilson L."/>
            <person name="Zhu H."/>
            <person name="Wood D.W."/>
        </authorList>
    </citation>
    <scope>NUCLEOTIDE SEQUENCE [LARGE SCALE GENOMIC DNA]</scope>
    <source>
        <strain evidence="2">K84 / ATCC BAA-868</strain>
    </source>
</reference>